<dbReference type="InParanoid" id="E1ZJL8"/>
<evidence type="ECO:0000256" key="4">
    <source>
        <dbReference type="ARBA" id="ARBA00022801"/>
    </source>
</evidence>
<evidence type="ECO:0000313" key="10">
    <source>
        <dbReference type="Proteomes" id="UP000008141"/>
    </source>
</evidence>
<name>E1ZJL8_CHLVA</name>
<keyword evidence="4" id="KW-0378">Hydrolase</keyword>
<keyword evidence="10" id="KW-1185">Reference proteome</keyword>
<dbReference type="Proteomes" id="UP000008141">
    <property type="component" value="Unassembled WGS sequence"/>
</dbReference>
<dbReference type="OrthoDB" id="200029at2759"/>
<accession>E1ZJL8</accession>
<evidence type="ECO:0000256" key="7">
    <source>
        <dbReference type="SAM" id="Phobius"/>
    </source>
</evidence>
<reference evidence="9 10" key="1">
    <citation type="journal article" date="2010" name="Plant Cell">
        <title>The Chlorella variabilis NC64A genome reveals adaptation to photosymbiosis, coevolution with viruses, and cryptic sex.</title>
        <authorList>
            <person name="Blanc G."/>
            <person name="Duncan G."/>
            <person name="Agarkova I."/>
            <person name="Borodovsky M."/>
            <person name="Gurnon J."/>
            <person name="Kuo A."/>
            <person name="Lindquist E."/>
            <person name="Lucas S."/>
            <person name="Pangilinan J."/>
            <person name="Polle J."/>
            <person name="Salamov A."/>
            <person name="Terry A."/>
            <person name="Yamada T."/>
            <person name="Dunigan D.D."/>
            <person name="Grigoriev I.V."/>
            <person name="Claverie J.M."/>
            <person name="Van Etten J.L."/>
        </authorList>
    </citation>
    <scope>NUCLEOTIDE SEQUENCE [LARGE SCALE GENOMIC DNA]</scope>
    <source>
        <strain evidence="9 10">NC64A</strain>
    </source>
</reference>
<comment type="subcellular location">
    <subcellularLocation>
        <location evidence="1">Membrane</location>
        <topology evidence="1">Multi-pass membrane protein</topology>
    </subcellularLocation>
</comment>
<dbReference type="InterPro" id="IPR035952">
    <property type="entry name" value="Rhomboid-like_sf"/>
</dbReference>
<dbReference type="GeneID" id="17353412"/>
<dbReference type="eggNOG" id="KOG2980">
    <property type="taxonomic scope" value="Eukaryota"/>
</dbReference>
<dbReference type="PANTHER" id="PTHR43731:SF14">
    <property type="entry name" value="PRESENILIN-ASSOCIATED RHOMBOID-LIKE PROTEIN, MITOCHONDRIAL"/>
    <property type="match status" value="1"/>
</dbReference>
<dbReference type="AlphaFoldDB" id="E1ZJL8"/>
<feature type="transmembrane region" description="Helical" evidence="7">
    <location>
        <begin position="181"/>
        <end position="200"/>
    </location>
</feature>
<evidence type="ECO:0000256" key="5">
    <source>
        <dbReference type="ARBA" id="ARBA00022989"/>
    </source>
</evidence>
<evidence type="ECO:0000256" key="6">
    <source>
        <dbReference type="ARBA" id="ARBA00023136"/>
    </source>
</evidence>
<dbReference type="InterPro" id="IPR022764">
    <property type="entry name" value="Peptidase_S54_rhomboid_dom"/>
</dbReference>
<dbReference type="STRING" id="554065.E1ZJL8"/>
<evidence type="ECO:0000256" key="2">
    <source>
        <dbReference type="ARBA" id="ARBA00009045"/>
    </source>
</evidence>
<dbReference type="RefSeq" id="XP_005846114.1">
    <property type="nucleotide sequence ID" value="XM_005846052.1"/>
</dbReference>
<dbReference type="SUPFAM" id="SSF144091">
    <property type="entry name" value="Rhomboid-like"/>
    <property type="match status" value="1"/>
</dbReference>
<evidence type="ECO:0000313" key="9">
    <source>
        <dbReference type="EMBL" id="EFN54012.1"/>
    </source>
</evidence>
<dbReference type="FunCoup" id="E1ZJL8">
    <property type="interactions" value="1106"/>
</dbReference>
<feature type="transmembrane region" description="Helical" evidence="7">
    <location>
        <begin position="207"/>
        <end position="226"/>
    </location>
</feature>
<feature type="transmembrane region" description="Helical" evidence="7">
    <location>
        <begin position="238"/>
        <end position="260"/>
    </location>
</feature>
<dbReference type="Pfam" id="PF01694">
    <property type="entry name" value="Rhomboid"/>
    <property type="match status" value="1"/>
</dbReference>
<dbReference type="GO" id="GO:0004252">
    <property type="term" value="F:serine-type endopeptidase activity"/>
    <property type="evidence" value="ECO:0007669"/>
    <property type="project" value="InterPro"/>
</dbReference>
<keyword evidence="5 7" id="KW-1133">Transmembrane helix</keyword>
<feature type="domain" description="Peptidase S54 rhomboid" evidence="8">
    <location>
        <begin position="99"/>
        <end position="255"/>
    </location>
</feature>
<protein>
    <recommendedName>
        <fullName evidence="8">Peptidase S54 rhomboid domain-containing protein</fullName>
    </recommendedName>
</protein>
<evidence type="ECO:0000256" key="1">
    <source>
        <dbReference type="ARBA" id="ARBA00004141"/>
    </source>
</evidence>
<dbReference type="EMBL" id="GL433849">
    <property type="protein sequence ID" value="EFN54012.1"/>
    <property type="molecule type" value="Genomic_DNA"/>
</dbReference>
<dbReference type="Gene3D" id="1.20.1540.10">
    <property type="entry name" value="Rhomboid-like"/>
    <property type="match status" value="1"/>
</dbReference>
<proteinExistence type="inferred from homology"/>
<comment type="similarity">
    <text evidence="2">Belongs to the peptidase S54 family.</text>
</comment>
<sequence>MPHCRILVFSCNPEQSTTETLAGASLAGAHQQSRGFARYLQFQTRGGGGGSGWGRWSEDSDKVLWGLIAANVGGFALWRLAPNLMQTHATVSIEGLRAGRVWTALTAAFSHKDVYHLGANMVGLYFFGRDVGRLFGGKRLLMLYMAGGVAGSLAHCGWYYYQACKTGEGRYGRARWFGFTPSALGASAAVNALTVCDILLYPTRTVLLYAIIPMPAALLGVLWLLNDVSGAMDGHRGHIAHAGHLGGAATGLAFFLAYNVSTSSTNATYMPAWEAPQGSPADAMRDFEAALAQVAPSMRLVDAASGPAREYRRYAVDDPLFDHDDIEVLISVQRPPYEADPPLVTFRSMAAQVKYVWPIQQAITDFGAQRQRLKEVRSRLGWRILGCDLLECFEE</sequence>
<dbReference type="GO" id="GO:0016020">
    <property type="term" value="C:membrane"/>
    <property type="evidence" value="ECO:0007669"/>
    <property type="project" value="UniProtKB-SubCell"/>
</dbReference>
<evidence type="ECO:0000256" key="3">
    <source>
        <dbReference type="ARBA" id="ARBA00022692"/>
    </source>
</evidence>
<keyword evidence="6 7" id="KW-0472">Membrane</keyword>
<dbReference type="InterPro" id="IPR050925">
    <property type="entry name" value="Rhomboid_protease_S54"/>
</dbReference>
<keyword evidence="3 7" id="KW-0812">Transmembrane</keyword>
<feature type="transmembrane region" description="Helical" evidence="7">
    <location>
        <begin position="141"/>
        <end position="161"/>
    </location>
</feature>
<evidence type="ECO:0000259" key="8">
    <source>
        <dbReference type="Pfam" id="PF01694"/>
    </source>
</evidence>
<gene>
    <name evidence="9" type="ORF">CHLNCDRAFT_136040</name>
</gene>
<dbReference type="KEGG" id="cvr:CHLNCDRAFT_136040"/>
<dbReference type="PANTHER" id="PTHR43731">
    <property type="entry name" value="RHOMBOID PROTEASE"/>
    <property type="match status" value="1"/>
</dbReference>
<organism evidence="10">
    <name type="scientific">Chlorella variabilis</name>
    <name type="common">Green alga</name>
    <dbReference type="NCBI Taxonomy" id="554065"/>
    <lineage>
        <taxon>Eukaryota</taxon>
        <taxon>Viridiplantae</taxon>
        <taxon>Chlorophyta</taxon>
        <taxon>core chlorophytes</taxon>
        <taxon>Trebouxiophyceae</taxon>
        <taxon>Chlorellales</taxon>
        <taxon>Chlorellaceae</taxon>
        <taxon>Chlorella clade</taxon>
        <taxon>Chlorella</taxon>
    </lineage>
</organism>